<dbReference type="InterPro" id="IPR001789">
    <property type="entry name" value="Sig_transdc_resp-reg_receiver"/>
</dbReference>
<evidence type="ECO:0000259" key="2">
    <source>
        <dbReference type="PROSITE" id="PS50110"/>
    </source>
</evidence>
<keyword evidence="4" id="KW-1185">Reference proteome</keyword>
<comment type="caution">
    <text evidence="3">The sequence shown here is derived from an EMBL/GenBank/DDBJ whole genome shotgun (WGS) entry which is preliminary data.</text>
</comment>
<name>A0ABS7GSW7_9HYPH</name>
<feature type="modified residue" description="4-aspartylphosphate" evidence="1">
    <location>
        <position position="131"/>
    </location>
</feature>
<evidence type="ECO:0000313" key="4">
    <source>
        <dbReference type="Proteomes" id="UP000717752"/>
    </source>
</evidence>
<dbReference type="RefSeq" id="WP_220333907.1">
    <property type="nucleotide sequence ID" value="NZ_JAEUAK010000003.1"/>
</dbReference>
<dbReference type="EMBL" id="JAEUAK010000003">
    <property type="protein sequence ID" value="MBW9052465.1"/>
    <property type="molecule type" value="Genomic_DNA"/>
</dbReference>
<dbReference type="Gene3D" id="3.40.50.2300">
    <property type="match status" value="1"/>
</dbReference>
<protein>
    <recommendedName>
        <fullName evidence="2">Response regulatory domain-containing protein</fullName>
    </recommendedName>
</protein>
<organism evidence="3 4">
    <name type="scientific">Rhizobium mesosinicum</name>
    <dbReference type="NCBI Taxonomy" id="335017"/>
    <lineage>
        <taxon>Bacteria</taxon>
        <taxon>Pseudomonadati</taxon>
        <taxon>Pseudomonadota</taxon>
        <taxon>Alphaproteobacteria</taxon>
        <taxon>Hyphomicrobiales</taxon>
        <taxon>Rhizobiaceae</taxon>
        <taxon>Rhizobium/Agrobacterium group</taxon>
        <taxon>Rhizobium</taxon>
    </lineage>
</organism>
<dbReference type="InterPro" id="IPR011006">
    <property type="entry name" value="CheY-like_superfamily"/>
</dbReference>
<evidence type="ECO:0000256" key="1">
    <source>
        <dbReference type="PROSITE-ProRule" id="PRU00169"/>
    </source>
</evidence>
<sequence length="196" mass="21880">MTHNLTHGIYSPHDLHVMRLVFTRVSSEPWFSPGSANKAGLARYVIRMYRRGLVCPERLEALCRAAAREKFSLRSGLEGYRLLLVEDDYYIAADARQRLNSLGAEVLSVSSVPAALDIAEHEHGLDGALLDVNLSGEMVYPVAAVLKMRQIPFAFVTGYDDRLLPPFYRNDQVFTKPADWAIAAKHVARRSPLLAA</sequence>
<accession>A0ABS7GSW7</accession>
<feature type="domain" description="Response regulatory" evidence="2">
    <location>
        <begin position="81"/>
        <end position="191"/>
    </location>
</feature>
<dbReference type="Proteomes" id="UP000717752">
    <property type="component" value="Unassembled WGS sequence"/>
</dbReference>
<reference evidence="3 4" key="1">
    <citation type="journal article" date="2021" name="MBio">
        <title>Poor Competitiveness of Bradyrhizobium in Pigeon Pea Root Colonization in Indian Soils.</title>
        <authorList>
            <person name="Chalasani D."/>
            <person name="Basu A."/>
            <person name="Pullabhotla S.V.S.R.N."/>
            <person name="Jorrin B."/>
            <person name="Neal A.L."/>
            <person name="Poole P.S."/>
            <person name="Podile A.R."/>
            <person name="Tkacz A."/>
        </authorList>
    </citation>
    <scope>NUCLEOTIDE SEQUENCE [LARGE SCALE GENOMIC DNA]</scope>
    <source>
        <strain evidence="3 4">HU56</strain>
    </source>
</reference>
<dbReference type="PROSITE" id="PS50110">
    <property type="entry name" value="RESPONSE_REGULATORY"/>
    <property type="match status" value="1"/>
</dbReference>
<dbReference type="SUPFAM" id="SSF52172">
    <property type="entry name" value="CheY-like"/>
    <property type="match status" value="1"/>
</dbReference>
<gene>
    <name evidence="3" type="ORF">JNB85_08585</name>
</gene>
<proteinExistence type="predicted"/>
<keyword evidence="1" id="KW-0597">Phosphoprotein</keyword>
<evidence type="ECO:0000313" key="3">
    <source>
        <dbReference type="EMBL" id="MBW9052465.1"/>
    </source>
</evidence>